<comment type="caution">
    <text evidence="3">The sequence shown here is derived from an EMBL/GenBank/DDBJ whole genome shotgun (WGS) entry which is preliminary data.</text>
</comment>
<accession>A0ABD3TEC5</accession>
<keyword evidence="4" id="KW-1185">Reference proteome</keyword>
<reference evidence="3 4" key="1">
    <citation type="submission" date="2024-12" db="EMBL/GenBank/DDBJ databases">
        <title>The unique morphological basis and parallel evolutionary history of personate flowers in Penstemon.</title>
        <authorList>
            <person name="Depatie T.H."/>
            <person name="Wessinger C.A."/>
        </authorList>
    </citation>
    <scope>NUCLEOTIDE SEQUENCE [LARGE SCALE GENOMIC DNA]</scope>
    <source>
        <strain evidence="3">WTNN_2</strain>
        <tissue evidence="3">Leaf</tissue>
    </source>
</reference>
<dbReference type="SUPFAM" id="SSF55961">
    <property type="entry name" value="Bet v1-like"/>
    <property type="match status" value="1"/>
</dbReference>
<organism evidence="3 4">
    <name type="scientific">Penstemon smallii</name>
    <dbReference type="NCBI Taxonomy" id="265156"/>
    <lineage>
        <taxon>Eukaryota</taxon>
        <taxon>Viridiplantae</taxon>
        <taxon>Streptophyta</taxon>
        <taxon>Embryophyta</taxon>
        <taxon>Tracheophyta</taxon>
        <taxon>Spermatophyta</taxon>
        <taxon>Magnoliopsida</taxon>
        <taxon>eudicotyledons</taxon>
        <taxon>Gunneridae</taxon>
        <taxon>Pentapetalae</taxon>
        <taxon>asterids</taxon>
        <taxon>lamiids</taxon>
        <taxon>Lamiales</taxon>
        <taxon>Plantaginaceae</taxon>
        <taxon>Cheloneae</taxon>
        <taxon>Penstemon</taxon>
    </lineage>
</organism>
<sequence length="410" mass="46628">MRKEEQFWSDGDSWNCAWTWTLAVLLLIFIWRLLAYTLAFRFNFGGGGSRKPEINHRSVRDTLQPLRSTGIVSDLDLENLIENLDESSPANADVVWENVVEKTSNSLAYKAKCCKPKDSGPLKYLSVTTFEDCSIEVLLNFYMDNAYRTQWDKTVVQHEQLHLDQGSGTEIGRTIKKFPFLTPREYVLAWRVWQGKDGSYYCFSKECEHPSVPNIQKRYIRVAVFRSGWRIRKGSDVFEDRIQPLISVFPLYFCFAVPGRNACEIKMVHQEDAGLNVEMGKLAFAKGIWSYVCKMNDALRKYSAEKQRQLNSTASAAMFIQKVPPEFEVTNDTVHQENSMASVVHQVGTSKSRMRKLTRRPSNKLIANGLIFLGGVVCLSRGHSSLGAKVAMAYMLGKLTKRNALSKQTG</sequence>
<dbReference type="CDD" id="cd08870">
    <property type="entry name" value="START_STARD2_7-like"/>
    <property type="match status" value="1"/>
</dbReference>
<dbReference type="Pfam" id="PF01852">
    <property type="entry name" value="START"/>
    <property type="match status" value="1"/>
</dbReference>
<dbReference type="PROSITE" id="PS50848">
    <property type="entry name" value="START"/>
    <property type="match status" value="1"/>
</dbReference>
<name>A0ABD3TEC5_9LAMI</name>
<evidence type="ECO:0000259" key="2">
    <source>
        <dbReference type="PROSITE" id="PS50848"/>
    </source>
</evidence>
<dbReference type="GO" id="GO:0005737">
    <property type="term" value="C:cytoplasm"/>
    <property type="evidence" value="ECO:0007669"/>
    <property type="project" value="UniProtKB-ARBA"/>
</dbReference>
<feature type="domain" description="START" evidence="2">
    <location>
        <begin position="96"/>
        <end position="304"/>
    </location>
</feature>
<gene>
    <name evidence="3" type="ORF">ACJIZ3_010075</name>
</gene>
<dbReference type="InterPro" id="IPR051213">
    <property type="entry name" value="START_lipid_transfer"/>
</dbReference>
<dbReference type="PANTHER" id="PTHR19308">
    <property type="entry name" value="PHOSPHATIDYLCHOLINE TRANSFER PROTEIN"/>
    <property type="match status" value="1"/>
</dbReference>
<evidence type="ECO:0000313" key="3">
    <source>
        <dbReference type="EMBL" id="KAL3835339.1"/>
    </source>
</evidence>
<keyword evidence="1" id="KW-0812">Transmembrane</keyword>
<dbReference type="PANTHER" id="PTHR19308:SF13">
    <property type="entry name" value="OS02G0468400 PROTEIN"/>
    <property type="match status" value="1"/>
</dbReference>
<keyword evidence="1" id="KW-1133">Transmembrane helix</keyword>
<dbReference type="EMBL" id="JBJXBP010000004">
    <property type="protein sequence ID" value="KAL3835339.1"/>
    <property type="molecule type" value="Genomic_DNA"/>
</dbReference>
<dbReference type="Proteomes" id="UP001634393">
    <property type="component" value="Unassembled WGS sequence"/>
</dbReference>
<dbReference type="InterPro" id="IPR002913">
    <property type="entry name" value="START_lipid-bd_dom"/>
</dbReference>
<protein>
    <recommendedName>
        <fullName evidence="2">START domain-containing protein</fullName>
    </recommendedName>
</protein>
<proteinExistence type="predicted"/>
<dbReference type="Gene3D" id="3.30.530.20">
    <property type="match status" value="1"/>
</dbReference>
<evidence type="ECO:0000313" key="4">
    <source>
        <dbReference type="Proteomes" id="UP001634393"/>
    </source>
</evidence>
<dbReference type="AlphaFoldDB" id="A0ABD3TEC5"/>
<evidence type="ECO:0000256" key="1">
    <source>
        <dbReference type="SAM" id="Phobius"/>
    </source>
</evidence>
<keyword evidence="1" id="KW-0472">Membrane</keyword>
<dbReference type="InterPro" id="IPR023393">
    <property type="entry name" value="START-like_dom_sf"/>
</dbReference>
<feature type="transmembrane region" description="Helical" evidence="1">
    <location>
        <begin position="20"/>
        <end position="42"/>
    </location>
</feature>